<dbReference type="NCBIfam" id="NF033550">
    <property type="entry name" value="transpos_ISL3"/>
    <property type="match status" value="1"/>
</dbReference>
<dbReference type="InterPro" id="IPR032877">
    <property type="entry name" value="Transposase_HTH"/>
</dbReference>
<dbReference type="Pfam" id="PF13542">
    <property type="entry name" value="HTH_Tnp_ISL3"/>
    <property type="match status" value="1"/>
</dbReference>
<protein>
    <recommendedName>
        <fullName evidence="5">ISL3 family transposase</fullName>
    </recommendedName>
</protein>
<dbReference type="RefSeq" id="WP_107563852.1">
    <property type="nucleotide sequence ID" value="NZ_NVQC01000035.1"/>
</dbReference>
<dbReference type="PANTHER" id="PTHR33498">
    <property type="entry name" value="TRANSPOSASE FOR INSERTION SEQUENCE ELEMENT IS1557"/>
    <property type="match status" value="1"/>
</dbReference>
<dbReference type="AlphaFoldDB" id="A0A2T4TV81"/>
<feature type="domain" description="Transposase IS204/IS1001/IS1096/IS1165 helix-turn-helix" evidence="2">
    <location>
        <begin position="125"/>
        <end position="163"/>
    </location>
</feature>
<dbReference type="Pfam" id="PF01610">
    <property type="entry name" value="DDE_Tnp_ISL3"/>
    <property type="match status" value="1"/>
</dbReference>
<accession>A0A2T4TV81</accession>
<evidence type="ECO:0000313" key="3">
    <source>
        <dbReference type="EMBL" id="PTL35016.1"/>
    </source>
</evidence>
<name>A0A2T4TV81_9BACT</name>
<evidence type="ECO:0000259" key="2">
    <source>
        <dbReference type="Pfam" id="PF13542"/>
    </source>
</evidence>
<evidence type="ECO:0000313" key="4">
    <source>
        <dbReference type="Proteomes" id="UP000241436"/>
    </source>
</evidence>
<dbReference type="Proteomes" id="UP000241436">
    <property type="component" value="Unassembled WGS sequence"/>
</dbReference>
<proteinExistence type="predicted"/>
<dbReference type="InterPro" id="IPR047951">
    <property type="entry name" value="Transpos_ISL3"/>
</dbReference>
<evidence type="ECO:0008006" key="5">
    <source>
        <dbReference type="Google" id="ProtNLM"/>
    </source>
</evidence>
<comment type="caution">
    <text evidence="3">The sequence shown here is derived from an EMBL/GenBank/DDBJ whole genome shotgun (WGS) entry which is preliminary data.</text>
</comment>
<evidence type="ECO:0000259" key="1">
    <source>
        <dbReference type="Pfam" id="PF01610"/>
    </source>
</evidence>
<feature type="domain" description="Transposase IS204/IS1001/IS1096/IS1165 DDE" evidence="1">
    <location>
        <begin position="180"/>
        <end position="420"/>
    </location>
</feature>
<keyword evidence="4" id="KW-1185">Reference proteome</keyword>
<organism evidence="3 4">
    <name type="scientific">Candidatus Methylomirabilis limnetica</name>
    <dbReference type="NCBI Taxonomy" id="2033718"/>
    <lineage>
        <taxon>Bacteria</taxon>
        <taxon>Candidatus Methylomirabilota</taxon>
        <taxon>Candidatus Methylomirabilia</taxon>
        <taxon>Candidatus Methylomirabilales</taxon>
        <taxon>Candidatus Methylomirabilaceae</taxon>
        <taxon>Candidatus Methylomirabilis</taxon>
    </lineage>
</organism>
<dbReference type="OrthoDB" id="9795682at2"/>
<gene>
    <name evidence="3" type="ORF">CLG94_11935</name>
</gene>
<sequence>MWHLVKSGLHPLQKTGGFLNGYFNQTQAPARRISLSRFPAAGNCPGCLWRPQGTGHHARPTLKKTVCNTCGCTHSGWYDKKLRRVRDLSCGDTRIYLELEIRRVRCRTCGKVKRERLDVLADNPFYTKRFAWYVGRRCRASTIKDVAKELNLDWHTVKELDTQYMAALLERAGTPAPKAIGIDEISIRKGHTYRIVVSDLIRRRPIWFGGTDRSEDSMRQFYDWLGEKKSNGIRLAVMDMWKPFRNVTHERAPQAAILFDKFHIMKHLGEALDTVRKMEYARLQGKDRRYIKGQKYVLLSNHENLTLDGRRSLKTLLAANKRLNTAYLLKESFGQLWDYKSEAWARRFFENWKASLKWQRLKPYEKFAGMIERHWDGIAAYCKPENKVSLGFVEGLNNKIRVIQRRAYGLRDEEYLRLKILTSMLPAL</sequence>
<reference evidence="3 4" key="1">
    <citation type="submission" date="2017-09" db="EMBL/GenBank/DDBJ databases">
        <title>Bloom of a denitrifying methanotroph, Candidatus Methylomirabilis limnetica, in a deep stratified lake.</title>
        <authorList>
            <person name="Graf J.S."/>
            <person name="Marchant H.K."/>
            <person name="Tienken D."/>
            <person name="Hach P.F."/>
            <person name="Brand A."/>
            <person name="Schubert C.J."/>
            <person name="Kuypers M.M."/>
            <person name="Milucka J."/>
        </authorList>
    </citation>
    <scope>NUCLEOTIDE SEQUENCE [LARGE SCALE GENOMIC DNA]</scope>
    <source>
        <strain evidence="3 4">Zug</strain>
    </source>
</reference>
<dbReference type="PANTHER" id="PTHR33498:SF1">
    <property type="entry name" value="TRANSPOSASE FOR INSERTION SEQUENCE ELEMENT IS1557"/>
    <property type="match status" value="1"/>
</dbReference>
<dbReference type="EMBL" id="NVQC01000035">
    <property type="protein sequence ID" value="PTL35016.1"/>
    <property type="molecule type" value="Genomic_DNA"/>
</dbReference>
<reference evidence="4" key="2">
    <citation type="journal article" date="2018" name="Environ. Microbiol.">
        <title>Bloom of a denitrifying methanotroph, 'Candidatus Methylomirabilis limnetica', in a deep stratified lake.</title>
        <authorList>
            <person name="Graf J.S."/>
            <person name="Mayr M.J."/>
            <person name="Marchant H.K."/>
            <person name="Tienken D."/>
            <person name="Hach P.F."/>
            <person name="Brand A."/>
            <person name="Schubert C.J."/>
            <person name="Kuypers M.M."/>
            <person name="Milucka J."/>
        </authorList>
    </citation>
    <scope>NUCLEOTIDE SEQUENCE [LARGE SCALE GENOMIC DNA]</scope>
    <source>
        <strain evidence="4">Zug</strain>
    </source>
</reference>
<dbReference type="InterPro" id="IPR002560">
    <property type="entry name" value="Transposase_DDE"/>
</dbReference>